<accession>A0ABX2B4D3</accession>
<proteinExistence type="predicted"/>
<evidence type="ECO:0000313" key="2">
    <source>
        <dbReference type="Proteomes" id="UP000820977"/>
    </source>
</evidence>
<sequence>MDANMLYKSSSDALMQARVSQSQISQKEFELKLMEINNQYSLYNANNPYMNLIQKHSIENEIARFKNDRDNYTISAINYAIQLAIVELQNNSMFSMAYLAISSINSFLSSEKVSSLSLPFTLQSNISQLYFQLTTSIHNPSLAMELQRLKNTFHVY</sequence>
<dbReference type="EMBL" id="JABKKJ010000005">
    <property type="protein sequence ID" value="NPE24815.1"/>
    <property type="molecule type" value="Genomic_DNA"/>
</dbReference>
<name>A0ABX2B4D3_9BACT</name>
<protein>
    <submittedName>
        <fullName evidence="1">Uncharacterized protein</fullName>
    </submittedName>
</protein>
<dbReference type="Proteomes" id="UP000820977">
    <property type="component" value="Unassembled WGS sequence"/>
</dbReference>
<organism evidence="1 2">
    <name type="scientific">Xylanibacter caecicola</name>
    <dbReference type="NCBI Taxonomy" id="2736294"/>
    <lineage>
        <taxon>Bacteria</taxon>
        <taxon>Pseudomonadati</taxon>
        <taxon>Bacteroidota</taxon>
        <taxon>Bacteroidia</taxon>
        <taxon>Bacteroidales</taxon>
        <taxon>Prevotellaceae</taxon>
        <taxon>Xylanibacter</taxon>
    </lineage>
</organism>
<gene>
    <name evidence="1" type="ORF">HPS54_04675</name>
</gene>
<evidence type="ECO:0000313" key="1">
    <source>
        <dbReference type="EMBL" id="NPE24815.1"/>
    </source>
</evidence>
<reference evidence="1 2" key="1">
    <citation type="submission" date="2020-05" db="EMBL/GenBank/DDBJ databases">
        <title>Distinct polysaccharide utilization as determinants for interspecies competition between intestinal Prevotella spp.</title>
        <authorList>
            <person name="Galvez E.J.C."/>
            <person name="Iljazovic A."/>
            <person name="Strowig T."/>
        </authorList>
    </citation>
    <scope>NUCLEOTIDE SEQUENCE [LARGE SCALE GENOMIC DNA]</scope>
    <source>
        <strain evidence="1 2">PCHR</strain>
    </source>
</reference>
<keyword evidence="2" id="KW-1185">Reference proteome</keyword>
<dbReference type="RefSeq" id="WP_172344305.1">
    <property type="nucleotide sequence ID" value="NZ_JABKKJ010000005.1"/>
</dbReference>
<comment type="caution">
    <text evidence="1">The sequence shown here is derived from an EMBL/GenBank/DDBJ whole genome shotgun (WGS) entry which is preliminary data.</text>
</comment>